<comment type="caution">
    <text evidence="2">The sequence shown here is derived from an EMBL/GenBank/DDBJ whole genome shotgun (WGS) entry which is preliminary data.</text>
</comment>
<evidence type="ECO:0000313" key="2">
    <source>
        <dbReference type="EMBL" id="KAJ7026933.1"/>
    </source>
</evidence>
<evidence type="ECO:0000256" key="1">
    <source>
        <dbReference type="SAM" id="MobiDB-lite"/>
    </source>
</evidence>
<accession>A0AAD6WTV2</accession>
<feature type="region of interest" description="Disordered" evidence="1">
    <location>
        <begin position="1"/>
        <end position="33"/>
    </location>
</feature>
<protein>
    <submittedName>
        <fullName evidence="2">Uncharacterized protein</fullName>
    </submittedName>
</protein>
<keyword evidence="3" id="KW-1185">Reference proteome</keyword>
<sequence>MPNPVDDSPVGPGEITLPSDSDPSVNATDPTPSGLRKFRRRALYVAAVCCTLVLVAFRDHPPTVGRPVDELAYDAGNNLADDPRLEPYQRPEDADYCVDLVSGPDHFSSARFELPTSSDLLFFLSRGPVSGHISITKTPNYSTGPVEVNVTAQYHAHGNLQRTQVCQMGQGRGVLLWAEPRHPHGDPKRNVRFNITVALPTGVKNYKDVTTDLPLFSHNVGDFFDIWSPTTFEVIRLKSSNAAIDFGSLISQAAFIQNNNAEVKGFYGGLEVGVQTSNARIDVTALMFGSHDGSESKVTLRTSNGEIKSLLGISSDFVNNTLRVTIQTSHAPLIIDAPRLMADTRFFLDAATSAAPTTVQVAPEFEGVYDIQTSVAKAEVEVMDVKDPTGQGRHRTVVKERTGRHAQGRAYWSGEGDQEEGVQRGFVKISTSVSPVKLIL</sequence>
<dbReference type="EMBL" id="JARJCM010000131">
    <property type="protein sequence ID" value="KAJ7026933.1"/>
    <property type="molecule type" value="Genomic_DNA"/>
</dbReference>
<proteinExistence type="predicted"/>
<dbReference type="AlphaFoldDB" id="A0AAD6WTV2"/>
<gene>
    <name evidence="2" type="ORF">C8F04DRAFT_1123733</name>
</gene>
<reference evidence="2" key="1">
    <citation type="submission" date="2023-03" db="EMBL/GenBank/DDBJ databases">
        <title>Massive genome expansion in bonnet fungi (Mycena s.s.) driven by repeated elements and novel gene families across ecological guilds.</title>
        <authorList>
            <consortium name="Lawrence Berkeley National Laboratory"/>
            <person name="Harder C.B."/>
            <person name="Miyauchi S."/>
            <person name="Viragh M."/>
            <person name="Kuo A."/>
            <person name="Thoen E."/>
            <person name="Andreopoulos B."/>
            <person name="Lu D."/>
            <person name="Skrede I."/>
            <person name="Drula E."/>
            <person name="Henrissat B."/>
            <person name="Morin E."/>
            <person name="Kohler A."/>
            <person name="Barry K."/>
            <person name="LaButti K."/>
            <person name="Morin E."/>
            <person name="Salamov A."/>
            <person name="Lipzen A."/>
            <person name="Mereny Z."/>
            <person name="Hegedus B."/>
            <person name="Baldrian P."/>
            <person name="Stursova M."/>
            <person name="Weitz H."/>
            <person name="Taylor A."/>
            <person name="Grigoriev I.V."/>
            <person name="Nagy L.G."/>
            <person name="Martin F."/>
            <person name="Kauserud H."/>
        </authorList>
    </citation>
    <scope>NUCLEOTIDE SEQUENCE</scope>
    <source>
        <strain evidence="2">CBHHK200</strain>
    </source>
</reference>
<feature type="compositionally biased region" description="Polar residues" evidence="1">
    <location>
        <begin position="18"/>
        <end position="31"/>
    </location>
</feature>
<evidence type="ECO:0000313" key="3">
    <source>
        <dbReference type="Proteomes" id="UP001218188"/>
    </source>
</evidence>
<organism evidence="2 3">
    <name type="scientific">Mycena alexandri</name>
    <dbReference type="NCBI Taxonomy" id="1745969"/>
    <lineage>
        <taxon>Eukaryota</taxon>
        <taxon>Fungi</taxon>
        <taxon>Dikarya</taxon>
        <taxon>Basidiomycota</taxon>
        <taxon>Agaricomycotina</taxon>
        <taxon>Agaricomycetes</taxon>
        <taxon>Agaricomycetidae</taxon>
        <taxon>Agaricales</taxon>
        <taxon>Marasmiineae</taxon>
        <taxon>Mycenaceae</taxon>
        <taxon>Mycena</taxon>
    </lineage>
</organism>
<name>A0AAD6WTV2_9AGAR</name>
<dbReference type="Proteomes" id="UP001218188">
    <property type="component" value="Unassembled WGS sequence"/>
</dbReference>